<keyword evidence="7" id="KW-1185">Reference proteome</keyword>
<dbReference type="PRINTS" id="PR00038">
    <property type="entry name" value="HTHLUXR"/>
</dbReference>
<gene>
    <name evidence="6" type="ORF">EV640_103260</name>
</gene>
<feature type="domain" description="Response regulatory" evidence="5">
    <location>
        <begin position="4"/>
        <end position="120"/>
    </location>
</feature>
<dbReference type="SMART" id="SM00448">
    <property type="entry name" value="REC"/>
    <property type="match status" value="1"/>
</dbReference>
<dbReference type="PANTHER" id="PTHR43214:SF43">
    <property type="entry name" value="TWO-COMPONENT RESPONSE REGULATOR"/>
    <property type="match status" value="1"/>
</dbReference>
<dbReference type="InterPro" id="IPR039420">
    <property type="entry name" value="WalR-like"/>
</dbReference>
<comment type="caution">
    <text evidence="6">The sequence shown here is derived from an EMBL/GenBank/DDBJ whole genome shotgun (WGS) entry which is preliminary data.</text>
</comment>
<dbReference type="PROSITE" id="PS50110">
    <property type="entry name" value="RESPONSE_REGULATORY"/>
    <property type="match status" value="1"/>
</dbReference>
<accession>A0A4R7G5I8</accession>
<dbReference type="CDD" id="cd06170">
    <property type="entry name" value="LuxR_C_like"/>
    <property type="match status" value="1"/>
</dbReference>
<dbReference type="EMBL" id="SOAN01000003">
    <property type="protein sequence ID" value="TDS86569.1"/>
    <property type="molecule type" value="Genomic_DNA"/>
</dbReference>
<evidence type="ECO:0000259" key="4">
    <source>
        <dbReference type="PROSITE" id="PS50043"/>
    </source>
</evidence>
<dbReference type="InterPro" id="IPR011006">
    <property type="entry name" value="CheY-like_superfamily"/>
</dbReference>
<dbReference type="SMART" id="SM00421">
    <property type="entry name" value="HTH_LUXR"/>
    <property type="match status" value="1"/>
</dbReference>
<dbReference type="Gene3D" id="3.40.50.2300">
    <property type="match status" value="1"/>
</dbReference>
<keyword evidence="1 3" id="KW-0597">Phosphoprotein</keyword>
<dbReference type="InterPro" id="IPR000792">
    <property type="entry name" value="Tscrpt_reg_LuxR_C"/>
</dbReference>
<protein>
    <submittedName>
        <fullName evidence="6">LuxR family two component transcriptional regulator</fullName>
    </submittedName>
</protein>
<name>A0A4R7G5I8_9MICC</name>
<dbReference type="GO" id="GO:0003677">
    <property type="term" value="F:DNA binding"/>
    <property type="evidence" value="ECO:0007669"/>
    <property type="project" value="UniProtKB-KW"/>
</dbReference>
<dbReference type="GO" id="GO:0006355">
    <property type="term" value="P:regulation of DNA-templated transcription"/>
    <property type="evidence" value="ECO:0007669"/>
    <property type="project" value="InterPro"/>
</dbReference>
<keyword evidence="2" id="KW-0238">DNA-binding</keyword>
<dbReference type="InterPro" id="IPR001789">
    <property type="entry name" value="Sig_transdc_resp-reg_receiver"/>
</dbReference>
<dbReference type="InterPro" id="IPR016032">
    <property type="entry name" value="Sig_transdc_resp-reg_C-effctor"/>
</dbReference>
<dbReference type="SUPFAM" id="SSF52172">
    <property type="entry name" value="CheY-like"/>
    <property type="match status" value="1"/>
</dbReference>
<evidence type="ECO:0000256" key="3">
    <source>
        <dbReference type="PROSITE-ProRule" id="PRU00169"/>
    </source>
</evidence>
<dbReference type="GO" id="GO:0000160">
    <property type="term" value="P:phosphorelay signal transduction system"/>
    <property type="evidence" value="ECO:0007669"/>
    <property type="project" value="InterPro"/>
</dbReference>
<evidence type="ECO:0000313" key="7">
    <source>
        <dbReference type="Proteomes" id="UP000294506"/>
    </source>
</evidence>
<organism evidence="6 7">
    <name type="scientific">Nesterenkonia aurantiaca</name>
    <dbReference type="NCBI Taxonomy" id="1436010"/>
    <lineage>
        <taxon>Bacteria</taxon>
        <taxon>Bacillati</taxon>
        <taxon>Actinomycetota</taxon>
        <taxon>Actinomycetes</taxon>
        <taxon>Micrococcales</taxon>
        <taxon>Micrococcaceae</taxon>
        <taxon>Nesterenkonia</taxon>
    </lineage>
</organism>
<feature type="domain" description="HTH luxR-type" evidence="4">
    <location>
        <begin position="145"/>
        <end position="210"/>
    </location>
</feature>
<feature type="modified residue" description="4-aspartylphosphate" evidence="3">
    <location>
        <position position="55"/>
    </location>
</feature>
<dbReference type="PROSITE" id="PS50043">
    <property type="entry name" value="HTH_LUXR_2"/>
    <property type="match status" value="1"/>
</dbReference>
<dbReference type="CDD" id="cd17535">
    <property type="entry name" value="REC_NarL-like"/>
    <property type="match status" value="1"/>
</dbReference>
<dbReference type="PANTHER" id="PTHR43214">
    <property type="entry name" value="TWO-COMPONENT RESPONSE REGULATOR"/>
    <property type="match status" value="1"/>
</dbReference>
<proteinExistence type="predicted"/>
<dbReference type="RefSeq" id="WP_036477209.1">
    <property type="nucleotide sequence ID" value="NZ_SOAN01000003.1"/>
</dbReference>
<dbReference type="PROSITE" id="PS00622">
    <property type="entry name" value="HTH_LUXR_1"/>
    <property type="match status" value="1"/>
</dbReference>
<evidence type="ECO:0000256" key="1">
    <source>
        <dbReference type="ARBA" id="ARBA00022553"/>
    </source>
</evidence>
<evidence type="ECO:0000313" key="6">
    <source>
        <dbReference type="EMBL" id="TDS86569.1"/>
    </source>
</evidence>
<dbReference type="SUPFAM" id="SSF46894">
    <property type="entry name" value="C-terminal effector domain of the bipartite response regulators"/>
    <property type="match status" value="1"/>
</dbReference>
<dbReference type="InterPro" id="IPR058245">
    <property type="entry name" value="NreC/VraR/RcsB-like_REC"/>
</dbReference>
<evidence type="ECO:0000256" key="2">
    <source>
        <dbReference type="ARBA" id="ARBA00023125"/>
    </source>
</evidence>
<dbReference type="AlphaFoldDB" id="A0A4R7G5I8"/>
<dbReference type="Pfam" id="PF00072">
    <property type="entry name" value="Response_reg"/>
    <property type="match status" value="1"/>
</dbReference>
<reference evidence="6 7" key="1">
    <citation type="submission" date="2019-03" db="EMBL/GenBank/DDBJ databases">
        <title>Genomic Encyclopedia of Type Strains, Phase III (KMG-III): the genomes of soil and plant-associated and newly described type strains.</title>
        <authorList>
            <person name="Whitman W."/>
        </authorList>
    </citation>
    <scope>NUCLEOTIDE SEQUENCE [LARGE SCALE GENOMIC DNA]</scope>
    <source>
        <strain evidence="6 7">DSM 27373</strain>
    </source>
</reference>
<dbReference type="Proteomes" id="UP000294506">
    <property type="component" value="Unassembled WGS sequence"/>
</dbReference>
<evidence type="ECO:0000259" key="5">
    <source>
        <dbReference type="PROSITE" id="PS50110"/>
    </source>
</evidence>
<dbReference type="Pfam" id="PF00196">
    <property type="entry name" value="GerE"/>
    <property type="match status" value="1"/>
</dbReference>
<sequence>MNLRVLIADDHPVVRFGLRALIETLEGLEVAGEAADGESAVREAQILRPDVVLMDVRMPGLDGVEATRRIRAGAPETAVLMLTMYDDDATVFTAMQAGARGYLLKGAEQEEIDTAIRAVVTGQAIFGPGVAARILRHFTAPPSPTPAPFPELTEREREILDLLASGRRTAQIAEALFLSPKTVSNHLTSIFAKLEVFDRAAAIIRAREGGLGR</sequence>